<dbReference type="InterPro" id="IPR023324">
    <property type="entry name" value="BH2638-like_sf"/>
</dbReference>
<dbReference type="OrthoDB" id="1649074at2"/>
<name>A0A1G6KR29_9BACI</name>
<dbReference type="InterPro" id="IPR007920">
    <property type="entry name" value="UPF0223"/>
</dbReference>
<dbReference type="PIRSF" id="PIRSF037260">
    <property type="entry name" value="UPF0223"/>
    <property type="match status" value="1"/>
</dbReference>
<dbReference type="Gene3D" id="1.10.220.80">
    <property type="entry name" value="BH2638-like"/>
    <property type="match status" value="1"/>
</dbReference>
<keyword evidence="2" id="KW-1185">Reference proteome</keyword>
<gene>
    <name evidence="1" type="ORF">SAMN05421737_107125</name>
</gene>
<dbReference type="EMBL" id="FMYM01000007">
    <property type="protein sequence ID" value="SDC33562.1"/>
    <property type="molecule type" value="Genomic_DNA"/>
</dbReference>
<dbReference type="Proteomes" id="UP000242662">
    <property type="component" value="Unassembled WGS sequence"/>
</dbReference>
<organism evidence="1 2">
    <name type="scientific">Shouchella lonarensis</name>
    <dbReference type="NCBI Taxonomy" id="1464122"/>
    <lineage>
        <taxon>Bacteria</taxon>
        <taxon>Bacillati</taxon>
        <taxon>Bacillota</taxon>
        <taxon>Bacilli</taxon>
        <taxon>Bacillales</taxon>
        <taxon>Bacillaceae</taxon>
        <taxon>Shouchella</taxon>
    </lineage>
</organism>
<evidence type="ECO:0000313" key="1">
    <source>
        <dbReference type="EMBL" id="SDC33562.1"/>
    </source>
</evidence>
<proteinExistence type="predicted"/>
<reference evidence="2" key="1">
    <citation type="submission" date="2016-09" db="EMBL/GenBank/DDBJ databases">
        <authorList>
            <person name="Varghese N."/>
            <person name="Submissions S."/>
        </authorList>
    </citation>
    <scope>NUCLEOTIDE SEQUENCE [LARGE SCALE GENOMIC DNA]</scope>
    <source>
        <strain evidence="2">25nlg</strain>
    </source>
</reference>
<protein>
    <submittedName>
        <fullName evidence="1">Uncharacterized protein YktA, UPF0223 family</fullName>
    </submittedName>
</protein>
<accession>A0A1G6KR29</accession>
<dbReference type="RefSeq" id="WP_090775936.1">
    <property type="nucleotide sequence ID" value="NZ_FMYM01000007.1"/>
</dbReference>
<dbReference type="STRING" id="1464122.SAMN05421737_107125"/>
<dbReference type="SUPFAM" id="SSF158504">
    <property type="entry name" value="BH2638-like"/>
    <property type="match status" value="1"/>
</dbReference>
<dbReference type="NCBIfam" id="NF003353">
    <property type="entry name" value="PRK04387.1"/>
    <property type="match status" value="1"/>
</dbReference>
<evidence type="ECO:0000313" key="2">
    <source>
        <dbReference type="Proteomes" id="UP000242662"/>
    </source>
</evidence>
<sequence length="87" mass="10169">MNIPLNDEWTQNEVVIVAEFCDCIARVFEQGVEAREILRRYEQFKEVVPAKSEEKQLFKDIDKEIGTSCYHVVQAAKQAKPQERIKL</sequence>
<dbReference type="AlphaFoldDB" id="A0A1G6KR29"/>
<dbReference type="Pfam" id="PF05256">
    <property type="entry name" value="UPF0223"/>
    <property type="match status" value="1"/>
</dbReference>